<dbReference type="RefSeq" id="WP_095082371.1">
    <property type="nucleotide sequence ID" value="NZ_JACHEF010000008.1"/>
</dbReference>
<protein>
    <submittedName>
        <fullName evidence="8">Prepilin peptidase CpaA</fullName>
        <ecNumber evidence="8">3.4.23.43</ecNumber>
    </submittedName>
</protein>
<evidence type="ECO:0000256" key="6">
    <source>
        <dbReference type="SAM" id="Phobius"/>
    </source>
</evidence>
<evidence type="ECO:0000256" key="4">
    <source>
        <dbReference type="ARBA" id="ARBA00022989"/>
    </source>
</evidence>
<dbReference type="EC" id="3.4.23.43" evidence="8"/>
<keyword evidence="9" id="KW-1185">Reference proteome</keyword>
<dbReference type="PANTHER" id="PTHR36506:SF1">
    <property type="entry name" value="PREFLAGELLIN PEPTIDASE"/>
    <property type="match status" value="1"/>
</dbReference>
<dbReference type="EMBL" id="JACHEF010000008">
    <property type="protein sequence ID" value="MBB6413625.1"/>
    <property type="molecule type" value="Genomic_DNA"/>
</dbReference>
<proteinExistence type="predicted"/>
<organism evidence="8 9">
    <name type="scientific">Mesorhizobium sangaii</name>
    <dbReference type="NCBI Taxonomy" id="505389"/>
    <lineage>
        <taxon>Bacteria</taxon>
        <taxon>Pseudomonadati</taxon>
        <taxon>Pseudomonadota</taxon>
        <taxon>Alphaproteobacteria</taxon>
        <taxon>Hyphomicrobiales</taxon>
        <taxon>Phyllobacteriaceae</taxon>
        <taxon>Mesorhizobium</taxon>
    </lineage>
</organism>
<evidence type="ECO:0000256" key="1">
    <source>
        <dbReference type="ARBA" id="ARBA00004651"/>
    </source>
</evidence>
<comment type="subcellular location">
    <subcellularLocation>
        <location evidence="1">Cell membrane</location>
        <topology evidence="1">Multi-pass membrane protein</topology>
    </subcellularLocation>
</comment>
<dbReference type="Pfam" id="PF01478">
    <property type="entry name" value="Peptidase_A24"/>
    <property type="match status" value="1"/>
</dbReference>
<keyword evidence="2" id="KW-1003">Cell membrane</keyword>
<feature type="transmembrane region" description="Helical" evidence="6">
    <location>
        <begin position="57"/>
        <end position="77"/>
    </location>
</feature>
<reference evidence="8 9" key="1">
    <citation type="submission" date="2020-08" db="EMBL/GenBank/DDBJ databases">
        <title>Genomic Encyclopedia of Type Strains, Phase IV (KMG-IV): sequencing the most valuable type-strain genomes for metagenomic binning, comparative biology and taxonomic classification.</title>
        <authorList>
            <person name="Goeker M."/>
        </authorList>
    </citation>
    <scope>NUCLEOTIDE SEQUENCE [LARGE SCALE GENOMIC DNA]</scope>
    <source>
        <strain evidence="8 9">DSM 100039</strain>
    </source>
</reference>
<dbReference type="AlphaFoldDB" id="A0A841PY49"/>
<evidence type="ECO:0000256" key="2">
    <source>
        <dbReference type="ARBA" id="ARBA00022475"/>
    </source>
</evidence>
<dbReference type="GO" id="GO:0004190">
    <property type="term" value="F:aspartic-type endopeptidase activity"/>
    <property type="evidence" value="ECO:0007669"/>
    <property type="project" value="UniProtKB-EC"/>
</dbReference>
<comment type="caution">
    <text evidence="8">The sequence shown here is derived from an EMBL/GenBank/DDBJ whole genome shotgun (WGS) entry which is preliminary data.</text>
</comment>
<evidence type="ECO:0000256" key="5">
    <source>
        <dbReference type="ARBA" id="ARBA00023136"/>
    </source>
</evidence>
<dbReference type="Proteomes" id="UP000556329">
    <property type="component" value="Unassembled WGS sequence"/>
</dbReference>
<keyword evidence="4 6" id="KW-1133">Transmembrane helix</keyword>
<keyword evidence="3 6" id="KW-0812">Transmembrane</keyword>
<feature type="transmembrane region" description="Helical" evidence="6">
    <location>
        <begin position="27"/>
        <end position="45"/>
    </location>
</feature>
<dbReference type="GO" id="GO:0005886">
    <property type="term" value="C:plasma membrane"/>
    <property type="evidence" value="ECO:0007669"/>
    <property type="project" value="UniProtKB-SubCell"/>
</dbReference>
<keyword evidence="5 6" id="KW-0472">Membrane</keyword>
<evidence type="ECO:0000313" key="8">
    <source>
        <dbReference type="EMBL" id="MBB6413625.1"/>
    </source>
</evidence>
<sequence>MLEALIFVVFPFCMLFAAISDMLSMTIANRVPVLLVVVFALVAPLTGMEWAAYGGHIATGALVLAVTFGLFAMGGMGGGDAKLLAASAMWMGLNIHLVEYLVVSTIIGGLLTLAILLYRKSLLAAVTGQNPFLRHFAEESNGVPYGIALGLGGLLTYPDSPLMVWALTRLAT</sequence>
<feature type="transmembrane region" description="Helical" evidence="6">
    <location>
        <begin position="97"/>
        <end position="118"/>
    </location>
</feature>
<gene>
    <name evidence="8" type="ORF">HNQ71_006329</name>
</gene>
<feature type="domain" description="Prepilin type IV endopeptidase peptidase" evidence="7">
    <location>
        <begin position="9"/>
        <end position="112"/>
    </location>
</feature>
<evidence type="ECO:0000313" key="9">
    <source>
        <dbReference type="Proteomes" id="UP000556329"/>
    </source>
</evidence>
<evidence type="ECO:0000256" key="3">
    <source>
        <dbReference type="ARBA" id="ARBA00022692"/>
    </source>
</evidence>
<dbReference type="PANTHER" id="PTHR36506">
    <property type="entry name" value="PREFLAGELLIN PEPTIDASE"/>
    <property type="match status" value="1"/>
</dbReference>
<evidence type="ECO:0000259" key="7">
    <source>
        <dbReference type="Pfam" id="PF01478"/>
    </source>
</evidence>
<dbReference type="InterPro" id="IPR052218">
    <property type="entry name" value="Preflagellin_Peptidase"/>
</dbReference>
<dbReference type="Gene3D" id="1.20.120.1220">
    <property type="match status" value="1"/>
</dbReference>
<name>A0A841PY49_9HYPH</name>
<keyword evidence="8" id="KW-0378">Hydrolase</keyword>
<dbReference type="InterPro" id="IPR000045">
    <property type="entry name" value="Prepilin_IV_endopep_pep"/>
</dbReference>
<accession>A0A841PY49</accession>